<comment type="cofactor">
    <cofactor evidence="1">
        <name>NAD(+)</name>
        <dbReference type="ChEBI" id="CHEBI:57540"/>
    </cofactor>
</comment>
<organism evidence="5">
    <name type="scientific">termite gut metagenome</name>
    <dbReference type="NCBI Taxonomy" id="433724"/>
    <lineage>
        <taxon>unclassified sequences</taxon>
        <taxon>metagenomes</taxon>
        <taxon>organismal metagenomes</taxon>
    </lineage>
</organism>
<dbReference type="InterPro" id="IPR036291">
    <property type="entry name" value="NAD(P)-bd_dom_sf"/>
</dbReference>
<dbReference type="Pfam" id="PF16363">
    <property type="entry name" value="GDP_Man_Dehyd"/>
    <property type="match status" value="2"/>
</dbReference>
<keyword evidence="3 5" id="KW-0456">Lyase</keyword>
<dbReference type="InterPro" id="IPR005888">
    <property type="entry name" value="dTDP_Gluc_deHydtase"/>
</dbReference>
<accession>A0A5J4R4M5</accession>
<proteinExistence type="predicted"/>
<dbReference type="EC" id="4.2.1.46" evidence="5"/>
<dbReference type="CDD" id="cd05246">
    <property type="entry name" value="dTDP_GD_SDR_e"/>
    <property type="match status" value="1"/>
</dbReference>
<dbReference type="GO" id="GO:0009225">
    <property type="term" value="P:nucleotide-sugar metabolic process"/>
    <property type="evidence" value="ECO:0007669"/>
    <property type="project" value="InterPro"/>
</dbReference>
<evidence type="ECO:0000256" key="1">
    <source>
        <dbReference type="ARBA" id="ARBA00001911"/>
    </source>
</evidence>
<dbReference type="AlphaFoldDB" id="A0A5J4R4M5"/>
<keyword evidence="2" id="KW-0520">NAD</keyword>
<feature type="domain" description="NAD(P)-binding" evidence="4">
    <location>
        <begin position="128"/>
        <end position="400"/>
    </location>
</feature>
<protein>
    <submittedName>
        <fullName evidence="5">dTDP-glucose 4 6-dehydratase 2</fullName>
        <ecNumber evidence="5">4.2.1.46</ecNumber>
    </submittedName>
</protein>
<dbReference type="InterPro" id="IPR016040">
    <property type="entry name" value="NAD(P)-bd_dom"/>
</dbReference>
<dbReference type="Gene3D" id="3.40.50.720">
    <property type="entry name" value="NAD(P)-binding Rossmann-like Domain"/>
    <property type="match status" value="2"/>
</dbReference>
<name>A0A5J4R4M5_9ZZZZ</name>
<evidence type="ECO:0000313" key="5">
    <source>
        <dbReference type="EMBL" id="KAA6329107.1"/>
    </source>
</evidence>
<gene>
    <name evidence="5" type="ORF">EZS27_022052</name>
</gene>
<reference evidence="5" key="1">
    <citation type="submission" date="2019-03" db="EMBL/GenBank/DDBJ databases">
        <title>Single cell metagenomics reveals metabolic interactions within the superorganism composed of flagellate Streblomastix strix and complex community of Bacteroidetes bacteria on its surface.</title>
        <authorList>
            <person name="Treitli S.C."/>
            <person name="Kolisko M."/>
            <person name="Husnik F."/>
            <person name="Keeling P."/>
            <person name="Hampl V."/>
        </authorList>
    </citation>
    <scope>NUCLEOTIDE SEQUENCE</scope>
    <source>
        <strain evidence="5">STM</strain>
    </source>
</reference>
<dbReference type="SUPFAM" id="SSF51735">
    <property type="entry name" value="NAD(P)-binding Rossmann-fold domains"/>
    <property type="match status" value="2"/>
</dbReference>
<feature type="domain" description="NAD(P)-binding" evidence="4">
    <location>
        <begin position="5"/>
        <end position="107"/>
    </location>
</feature>
<comment type="caution">
    <text evidence="5">The sequence shown here is derived from an EMBL/GenBank/DDBJ whole genome shotgun (WGS) entry which is preliminary data.</text>
</comment>
<dbReference type="NCBIfam" id="TIGR01181">
    <property type="entry name" value="dTDP_gluc_dehyt"/>
    <property type="match status" value="1"/>
</dbReference>
<sequence length="431" mass="49476">MKTYLVTGAAGFIGANYVKYILAKHDDIRVVILDLLTYAGNYGTIAADIDNERCFFVKGDICDASLIEQLFIEYRFEYIVNFAAESHEDRSIENPQLFLTTNILGIVARKRGRGKQFLWLLFHLELPFEYIVNFAAESHVDRSIENPQLFLTTNILGTQNLLEAARRAWMSGKDNQGYPLWRKGVRYHQVSTDEVYGSLGNGGYFTENTPLCPHSPYSASKAGADMFVSAYHDTYKMPVSITRCSNNYGPYHFPEKLIPLLIKNILEGKQLPIYGDGSNVRDWLYVEDHCKAIDLVVCEGTAGEIYNVGGHNEKTNLEIVKLTIATIHRLMTEKPEYRNALKRKERNDAGEISIDWINEDLIAFVKDRLGHDRRYAIDPTKITKELGWYPETKFETGIVKTIEWYLNNQSWVENITGGDYQKYYERMYGKQ</sequence>
<evidence type="ECO:0000256" key="2">
    <source>
        <dbReference type="ARBA" id="ARBA00023027"/>
    </source>
</evidence>
<evidence type="ECO:0000256" key="3">
    <source>
        <dbReference type="ARBA" id="ARBA00023239"/>
    </source>
</evidence>
<evidence type="ECO:0000259" key="4">
    <source>
        <dbReference type="Pfam" id="PF16363"/>
    </source>
</evidence>
<dbReference type="GO" id="GO:0008460">
    <property type="term" value="F:dTDP-glucose 4,6-dehydratase activity"/>
    <property type="evidence" value="ECO:0007669"/>
    <property type="project" value="UniProtKB-EC"/>
</dbReference>
<dbReference type="EMBL" id="SNRY01001701">
    <property type="protein sequence ID" value="KAA6329107.1"/>
    <property type="molecule type" value="Genomic_DNA"/>
</dbReference>
<dbReference type="PANTHER" id="PTHR43000">
    <property type="entry name" value="DTDP-D-GLUCOSE 4,6-DEHYDRATASE-RELATED"/>
    <property type="match status" value="1"/>
</dbReference>